<dbReference type="Pfam" id="PF13963">
    <property type="entry name" value="Transpos_assoc"/>
    <property type="match status" value="1"/>
</dbReference>
<proteinExistence type="predicted"/>
<dbReference type="EMBL" id="JACGWJ010000288">
    <property type="protein sequence ID" value="KAL0293644.1"/>
    <property type="molecule type" value="Genomic_DNA"/>
</dbReference>
<evidence type="ECO:0000313" key="2">
    <source>
        <dbReference type="EMBL" id="KAL0293644.1"/>
    </source>
</evidence>
<accession>A0AAW2JGV4</accession>
<reference evidence="2" key="2">
    <citation type="journal article" date="2024" name="Plant">
        <title>Genomic evolution and insights into agronomic trait innovations of Sesamum species.</title>
        <authorList>
            <person name="Miao H."/>
            <person name="Wang L."/>
            <person name="Qu L."/>
            <person name="Liu H."/>
            <person name="Sun Y."/>
            <person name="Le M."/>
            <person name="Wang Q."/>
            <person name="Wei S."/>
            <person name="Zheng Y."/>
            <person name="Lin W."/>
            <person name="Duan Y."/>
            <person name="Cao H."/>
            <person name="Xiong S."/>
            <person name="Wang X."/>
            <person name="Wei L."/>
            <person name="Li C."/>
            <person name="Ma Q."/>
            <person name="Ju M."/>
            <person name="Zhao R."/>
            <person name="Li G."/>
            <person name="Mu C."/>
            <person name="Tian Q."/>
            <person name="Mei H."/>
            <person name="Zhang T."/>
            <person name="Gao T."/>
            <person name="Zhang H."/>
        </authorList>
    </citation>
    <scope>NUCLEOTIDE SEQUENCE</scope>
    <source>
        <strain evidence="2">G02</strain>
    </source>
</reference>
<name>A0AAW2JGV4_SESRA</name>
<sequence>MYEKNLSNRAALTPEFQNGVTTFIKWAKSQQTYMDGEKIMCPCRKCKKEVFKTLDKVNFDLYMKDFMPEYYNWTSHGDKRVQEYFEAVTRPILQDEQNPPALVEEGTNTHWGHAAEMNWAKRMIFDAAGQAYNQDGAADDGMRSCPLDATEQPLWNGCTTSQLAVVAELVDIKIDACKNSCMLYWKDGIDMDYCKFCRESRYKLTRERNLKRKRTPYAVLRYLAITPPLQRLYASHVTAEQMTWHANH</sequence>
<protein>
    <recommendedName>
        <fullName evidence="1">Transposase-associated domain-containing protein</fullName>
    </recommendedName>
</protein>
<dbReference type="InterPro" id="IPR029480">
    <property type="entry name" value="Transpos_assoc"/>
</dbReference>
<dbReference type="PANTHER" id="PTHR10775">
    <property type="entry name" value="OS08G0208400 PROTEIN"/>
    <property type="match status" value="1"/>
</dbReference>
<feature type="domain" description="Transposase-associated" evidence="1">
    <location>
        <begin position="8"/>
        <end position="77"/>
    </location>
</feature>
<evidence type="ECO:0000259" key="1">
    <source>
        <dbReference type="Pfam" id="PF13963"/>
    </source>
</evidence>
<dbReference type="AlphaFoldDB" id="A0AAW2JGV4"/>
<reference evidence="2" key="1">
    <citation type="submission" date="2020-06" db="EMBL/GenBank/DDBJ databases">
        <authorList>
            <person name="Li T."/>
            <person name="Hu X."/>
            <person name="Zhang T."/>
            <person name="Song X."/>
            <person name="Zhang H."/>
            <person name="Dai N."/>
            <person name="Sheng W."/>
            <person name="Hou X."/>
            <person name="Wei L."/>
        </authorList>
    </citation>
    <scope>NUCLEOTIDE SEQUENCE</scope>
    <source>
        <strain evidence="2">G02</strain>
        <tissue evidence="2">Leaf</tissue>
    </source>
</reference>
<gene>
    <name evidence="2" type="ORF">Sradi_6926000</name>
</gene>
<organism evidence="2">
    <name type="scientific">Sesamum radiatum</name>
    <name type="common">Black benniseed</name>
    <dbReference type="NCBI Taxonomy" id="300843"/>
    <lineage>
        <taxon>Eukaryota</taxon>
        <taxon>Viridiplantae</taxon>
        <taxon>Streptophyta</taxon>
        <taxon>Embryophyta</taxon>
        <taxon>Tracheophyta</taxon>
        <taxon>Spermatophyta</taxon>
        <taxon>Magnoliopsida</taxon>
        <taxon>eudicotyledons</taxon>
        <taxon>Gunneridae</taxon>
        <taxon>Pentapetalae</taxon>
        <taxon>asterids</taxon>
        <taxon>lamiids</taxon>
        <taxon>Lamiales</taxon>
        <taxon>Pedaliaceae</taxon>
        <taxon>Sesamum</taxon>
    </lineage>
</organism>
<dbReference type="PANTHER" id="PTHR10775:SF185">
    <property type="entry name" value="OS08G0208400 PROTEIN"/>
    <property type="match status" value="1"/>
</dbReference>
<comment type="caution">
    <text evidence="2">The sequence shown here is derived from an EMBL/GenBank/DDBJ whole genome shotgun (WGS) entry which is preliminary data.</text>
</comment>